<dbReference type="Gene3D" id="3.10.620.30">
    <property type="match status" value="1"/>
</dbReference>
<feature type="domain" description="Transglutaminase-like" evidence="1">
    <location>
        <begin position="158"/>
        <end position="223"/>
    </location>
</feature>
<dbReference type="PANTHER" id="PTHR33490:SF6">
    <property type="entry name" value="SLL1049 PROTEIN"/>
    <property type="match status" value="1"/>
</dbReference>
<dbReference type="InterPro" id="IPR013589">
    <property type="entry name" value="Bac_transglu_N"/>
</dbReference>
<sequence length="275" mass="29569">MRISIQHHTHYRYEVPASLVIQILRLTPRAHAGQFVSDWRIEVSCDARLDQSQDPFGNVVHTFSADGPLSELSVTASGEVETEETNGVIDGAVDRLPHGIFLRDTDLTEPDRDIKEFARDSSGGNSPLEQLHTLNGAVHKAIRFNTAATTVATPAVTAFSEGHGVCQDLAHVFLGAARSLGFPSRYVGGYLFRSDGETQQEAGHAWVEAYVPDLGWVGFDPAHGISATEAHVRVATGLDYLGAAPVRGTRYGGLSETLEVAVEVKALRGGDGGIR</sequence>
<dbReference type="PANTHER" id="PTHR33490">
    <property type="entry name" value="BLR5614 PROTEIN-RELATED"/>
    <property type="match status" value="1"/>
</dbReference>
<name>A0AAE3VPT3_9HYPH</name>
<reference evidence="2" key="1">
    <citation type="submission" date="2023-07" db="EMBL/GenBank/DDBJ databases">
        <title>Genomic Encyclopedia of Type Strains, Phase IV (KMG-IV): sequencing the most valuable type-strain genomes for metagenomic binning, comparative biology and taxonomic classification.</title>
        <authorList>
            <person name="Goeker M."/>
        </authorList>
    </citation>
    <scope>NUCLEOTIDE SEQUENCE</scope>
    <source>
        <strain evidence="2">DSM 21202</strain>
    </source>
</reference>
<gene>
    <name evidence="2" type="ORF">J2S73_001988</name>
</gene>
<dbReference type="GO" id="GO:0006508">
    <property type="term" value="P:proteolysis"/>
    <property type="evidence" value="ECO:0007669"/>
    <property type="project" value="UniProtKB-KW"/>
</dbReference>
<dbReference type="InterPro" id="IPR038765">
    <property type="entry name" value="Papain-like_cys_pep_sf"/>
</dbReference>
<evidence type="ECO:0000313" key="3">
    <source>
        <dbReference type="Proteomes" id="UP001229244"/>
    </source>
</evidence>
<keyword evidence="2" id="KW-0378">Hydrolase</keyword>
<protein>
    <submittedName>
        <fullName evidence="2">Transglutaminase-like putative cysteine protease</fullName>
    </submittedName>
</protein>
<accession>A0AAE3VPT3</accession>
<organism evidence="2 3">
    <name type="scientific">Amorphus orientalis</name>
    <dbReference type="NCBI Taxonomy" id="649198"/>
    <lineage>
        <taxon>Bacteria</taxon>
        <taxon>Pseudomonadati</taxon>
        <taxon>Pseudomonadota</taxon>
        <taxon>Alphaproteobacteria</taxon>
        <taxon>Hyphomicrobiales</taxon>
        <taxon>Amorphaceae</taxon>
        <taxon>Amorphus</taxon>
    </lineage>
</organism>
<dbReference type="SMART" id="SM00460">
    <property type="entry name" value="TGc"/>
    <property type="match status" value="1"/>
</dbReference>
<dbReference type="GO" id="GO:0008233">
    <property type="term" value="F:peptidase activity"/>
    <property type="evidence" value="ECO:0007669"/>
    <property type="project" value="UniProtKB-KW"/>
</dbReference>
<evidence type="ECO:0000313" key="2">
    <source>
        <dbReference type="EMBL" id="MDQ0315531.1"/>
    </source>
</evidence>
<dbReference type="Pfam" id="PF01841">
    <property type="entry name" value="Transglut_core"/>
    <property type="match status" value="1"/>
</dbReference>
<proteinExistence type="predicted"/>
<dbReference type="SUPFAM" id="SSF54001">
    <property type="entry name" value="Cysteine proteinases"/>
    <property type="match status" value="1"/>
</dbReference>
<comment type="caution">
    <text evidence="2">The sequence shown here is derived from an EMBL/GenBank/DDBJ whole genome shotgun (WGS) entry which is preliminary data.</text>
</comment>
<dbReference type="InterPro" id="IPR002931">
    <property type="entry name" value="Transglutaminase-like"/>
</dbReference>
<dbReference type="RefSeq" id="WP_306885360.1">
    <property type="nucleotide sequence ID" value="NZ_JAUSUL010000002.1"/>
</dbReference>
<dbReference type="EMBL" id="JAUSUL010000002">
    <property type="protein sequence ID" value="MDQ0315531.1"/>
    <property type="molecule type" value="Genomic_DNA"/>
</dbReference>
<evidence type="ECO:0000259" key="1">
    <source>
        <dbReference type="SMART" id="SM00460"/>
    </source>
</evidence>
<dbReference type="Pfam" id="PF08379">
    <property type="entry name" value="Bact_transglu_N"/>
    <property type="match status" value="1"/>
</dbReference>
<dbReference type="Proteomes" id="UP001229244">
    <property type="component" value="Unassembled WGS sequence"/>
</dbReference>
<keyword evidence="2" id="KW-0645">Protease</keyword>
<keyword evidence="3" id="KW-1185">Reference proteome</keyword>
<dbReference type="AlphaFoldDB" id="A0AAE3VPT3"/>